<feature type="transmembrane region" description="Helical" evidence="9">
    <location>
        <begin position="85"/>
        <end position="103"/>
    </location>
</feature>
<feature type="transmembrane region" description="Helical" evidence="9">
    <location>
        <begin position="196"/>
        <end position="215"/>
    </location>
</feature>
<dbReference type="InterPro" id="IPR047817">
    <property type="entry name" value="ABC2_TM_bact-type"/>
</dbReference>
<evidence type="ECO:0000313" key="11">
    <source>
        <dbReference type="EMBL" id="SFB75428.1"/>
    </source>
</evidence>
<feature type="transmembrane region" description="Helical" evidence="9">
    <location>
        <begin position="124"/>
        <end position="152"/>
    </location>
</feature>
<keyword evidence="5" id="KW-0997">Cell inner membrane</keyword>
<dbReference type="PANTHER" id="PTHR30413:SF8">
    <property type="entry name" value="TRANSPORT PERMEASE PROTEIN"/>
    <property type="match status" value="1"/>
</dbReference>
<evidence type="ECO:0000256" key="7">
    <source>
        <dbReference type="ARBA" id="ARBA00022989"/>
    </source>
</evidence>
<feature type="transmembrane region" description="Helical" evidence="9">
    <location>
        <begin position="254"/>
        <end position="273"/>
    </location>
</feature>
<keyword evidence="4 9" id="KW-1003">Cell membrane</keyword>
<keyword evidence="8 9" id="KW-0472">Membrane</keyword>
<dbReference type="AlphaFoldDB" id="A0A1I1DQW8"/>
<keyword evidence="6 9" id="KW-0812">Transmembrane</keyword>
<organism evidence="11 12">
    <name type="scientific">Flexibacter flexilis DSM 6793</name>
    <dbReference type="NCBI Taxonomy" id="927664"/>
    <lineage>
        <taxon>Bacteria</taxon>
        <taxon>Pseudomonadati</taxon>
        <taxon>Bacteroidota</taxon>
        <taxon>Cytophagia</taxon>
        <taxon>Cytophagales</taxon>
        <taxon>Flexibacteraceae</taxon>
        <taxon>Flexibacter</taxon>
    </lineage>
</organism>
<keyword evidence="3 9" id="KW-0813">Transport</keyword>
<dbReference type="InterPro" id="IPR013525">
    <property type="entry name" value="ABC2_TM"/>
</dbReference>
<proteinExistence type="inferred from homology"/>
<dbReference type="PRINTS" id="PR00164">
    <property type="entry name" value="ABC2TRNSPORT"/>
</dbReference>
<dbReference type="STRING" id="927664.SAMN05421780_101287"/>
<evidence type="ECO:0000256" key="2">
    <source>
        <dbReference type="ARBA" id="ARBA00007783"/>
    </source>
</evidence>
<evidence type="ECO:0000256" key="5">
    <source>
        <dbReference type="ARBA" id="ARBA00022519"/>
    </source>
</evidence>
<dbReference type="PANTHER" id="PTHR30413">
    <property type="entry name" value="INNER MEMBRANE TRANSPORT PERMEASE"/>
    <property type="match status" value="1"/>
</dbReference>
<comment type="similarity">
    <text evidence="2 9">Belongs to the ABC-2 integral membrane protein family.</text>
</comment>
<feature type="transmembrane region" description="Helical" evidence="9">
    <location>
        <begin position="49"/>
        <end position="73"/>
    </location>
</feature>
<evidence type="ECO:0000256" key="4">
    <source>
        <dbReference type="ARBA" id="ARBA00022475"/>
    </source>
</evidence>
<evidence type="ECO:0000256" key="6">
    <source>
        <dbReference type="ARBA" id="ARBA00022692"/>
    </source>
</evidence>
<evidence type="ECO:0000256" key="3">
    <source>
        <dbReference type="ARBA" id="ARBA00022448"/>
    </source>
</evidence>
<dbReference type="RefSeq" id="WP_221405317.1">
    <property type="nucleotide sequence ID" value="NZ_FOLE01000001.1"/>
</dbReference>
<dbReference type="GO" id="GO:0015920">
    <property type="term" value="P:lipopolysaccharide transport"/>
    <property type="evidence" value="ECO:0007669"/>
    <property type="project" value="TreeGrafter"/>
</dbReference>
<dbReference type="InterPro" id="IPR000412">
    <property type="entry name" value="ABC_2_transport"/>
</dbReference>
<accession>A0A1I1DQW8</accession>
<evidence type="ECO:0000256" key="9">
    <source>
        <dbReference type="RuleBase" id="RU361157"/>
    </source>
</evidence>
<comment type="subcellular location">
    <subcellularLocation>
        <location evidence="1">Cell inner membrane</location>
        <topology evidence="1">Multi-pass membrane protein</topology>
    </subcellularLocation>
    <subcellularLocation>
        <location evidence="9">Cell membrane</location>
        <topology evidence="9">Multi-pass membrane protein</topology>
    </subcellularLocation>
</comment>
<evidence type="ECO:0000259" key="10">
    <source>
        <dbReference type="PROSITE" id="PS51012"/>
    </source>
</evidence>
<keyword evidence="12" id="KW-1185">Reference proteome</keyword>
<feature type="domain" description="ABC transmembrane type-2" evidence="10">
    <location>
        <begin position="50"/>
        <end position="276"/>
    </location>
</feature>
<name>A0A1I1DQW8_9BACT</name>
<dbReference type="EMBL" id="FOLE01000001">
    <property type="protein sequence ID" value="SFB75428.1"/>
    <property type="molecule type" value="Genomic_DNA"/>
</dbReference>
<feature type="transmembrane region" description="Helical" evidence="9">
    <location>
        <begin position="164"/>
        <end position="189"/>
    </location>
</feature>
<sequence>MKENEEHWDLVVKPKYSLFDLHLADLWRYKDLIMLFVRRDIIATYKQTILGPLWFVIQPLMMTLIYTLVFGRVANIPTDGVEPPMMFFLSGVILWNYFATCLTKTANTFVANAGMFGKVYFPRLTVPVSVMISNLVSMGIQFGLFVVLSVYFAFTGSTIHITGYILLLPILILLLAILSLGLGIIISALTTKYRDLSYFLAFGVQLLMFATPVVYPSSFVSEKYRWIIQFNPIAPIIDGFRSAYFGTGYFDWSGLAYTSVFSLVTLSVGIVLFNKVEKTFMDTV</sequence>
<keyword evidence="7 9" id="KW-1133">Transmembrane helix</keyword>
<evidence type="ECO:0000256" key="8">
    <source>
        <dbReference type="ARBA" id="ARBA00023136"/>
    </source>
</evidence>
<dbReference type="Pfam" id="PF01061">
    <property type="entry name" value="ABC2_membrane"/>
    <property type="match status" value="1"/>
</dbReference>
<reference evidence="11 12" key="1">
    <citation type="submission" date="2016-10" db="EMBL/GenBank/DDBJ databases">
        <authorList>
            <person name="de Groot N.N."/>
        </authorList>
    </citation>
    <scope>NUCLEOTIDE SEQUENCE [LARGE SCALE GENOMIC DNA]</scope>
    <source>
        <strain evidence="11 12">DSM 6793</strain>
    </source>
</reference>
<gene>
    <name evidence="11" type="ORF">SAMN05421780_101287</name>
</gene>
<dbReference type="Proteomes" id="UP000199514">
    <property type="component" value="Unassembled WGS sequence"/>
</dbReference>
<evidence type="ECO:0000313" key="12">
    <source>
        <dbReference type="Proteomes" id="UP000199514"/>
    </source>
</evidence>
<evidence type="ECO:0000256" key="1">
    <source>
        <dbReference type="ARBA" id="ARBA00004429"/>
    </source>
</evidence>
<dbReference type="GO" id="GO:0043190">
    <property type="term" value="C:ATP-binding cassette (ABC) transporter complex"/>
    <property type="evidence" value="ECO:0007669"/>
    <property type="project" value="InterPro"/>
</dbReference>
<dbReference type="PROSITE" id="PS51012">
    <property type="entry name" value="ABC_TM2"/>
    <property type="match status" value="1"/>
</dbReference>
<protein>
    <recommendedName>
        <fullName evidence="9">Transport permease protein</fullName>
    </recommendedName>
</protein>
<dbReference type="GO" id="GO:0140359">
    <property type="term" value="F:ABC-type transporter activity"/>
    <property type="evidence" value="ECO:0007669"/>
    <property type="project" value="InterPro"/>
</dbReference>